<dbReference type="KEGG" id="bfo:118408350"/>
<dbReference type="RefSeq" id="XP_035664948.1">
    <property type="nucleotide sequence ID" value="XM_035809055.1"/>
</dbReference>
<dbReference type="Pfam" id="PF03445">
    <property type="entry name" value="DUF294"/>
    <property type="match status" value="1"/>
</dbReference>
<keyword evidence="5" id="KW-1185">Reference proteome</keyword>
<dbReference type="GO" id="GO:0008773">
    <property type="term" value="F:[protein-PII] uridylyltransferase activity"/>
    <property type="evidence" value="ECO:0007669"/>
    <property type="project" value="InterPro"/>
</dbReference>
<evidence type="ECO:0000256" key="1">
    <source>
        <dbReference type="PROSITE-ProRule" id="PRU00339"/>
    </source>
</evidence>
<dbReference type="PROSITE" id="PS50005">
    <property type="entry name" value="TPR"/>
    <property type="match status" value="5"/>
</dbReference>
<dbReference type="SUPFAM" id="SSF48452">
    <property type="entry name" value="TPR-like"/>
    <property type="match status" value="3"/>
</dbReference>
<feature type="repeat" description="TPR" evidence="1">
    <location>
        <begin position="788"/>
        <end position="821"/>
    </location>
</feature>
<sequence length="1079" mass="121515">MQALYCHLAALLVTVGELPLLKDMYDFTFTHEKKITSIGKIKGCLLRYRMASGEGDTRLGNSQESREGSDSSTTDMGMAEQLQEGCRALQTGDLDTAEQRFAAALKSVHVKDSNSDQHCKEAEPLFKLGEVYLKKGMQSRDGGDFTKAAALCNAALVRARADDRDDGIKQIILEITRSFIKHVLNQEQTMDIGDAEKHKLLLKEDRDFVEREMKRIEQQVDPYSLDDDDPKIREVEKKRAEEIRALFETIVDKRRAFISSLVDECMEVMGPPPCKYAMIGLGSQATGLVTPYSDLEFAILVEEETYDNVSYFRNLTHYLHLKVINLGETILPAMAIKSLNDFSSDDQLDNWFYDSVTPRGFALDGAMPHACKTPLGRDTTAELIRSPCSMAKVLRDDVTQHLKKGYHLAAILGNVCLVTGQQNLVDEYLSLCGQQLQKEEGKVLLRMTEAMLSENTQTFINLAPVARLLDVKKEMYRFSSLVVSCWALLRNIQPTSIWETIEKMHKNGVISSENAHHLMVLVSISAELRLRTYMNNRGQVENMSALSSMSTDTDIGENLQKVFFFSNAKQLLRYYNTAGPLRDFMSNQFFNSIFSTQLKERQVQNEPSVLFDNSPKLKAAVYESLCDYKSSRTYREEALQKDIATHGENTPHLDIARSLNDLGTACQNLGDNRKAVSYHEQSLKMRQTIYGENKAHPDIAASLNNLANTWSDLGDHRKAACYHEQSLNMKRTIYGEDTAHPGIYTSLNNLGNELRDLGDYRNAVSYYEQSMQMMQTIHGKGTAHPDIAQLLSNLGVSWASLGDYRTAVSYFEQSLQMKRNIYGESAAHPDTALTLNNMGNAWKELRDFTKAVKYYERSLQMRQRVYGENTPHPDVTQSLTNLGAAWSDLGDHKKAVKYHEQALQMMQSIYGESTAHSYIAAALDNLGLAWGKLDDPRKAVSYHEQSLQMRRTIHDDKAHDDISTSLNNLGNAWMKSDKRKAIELYEQSLQMARSIYGGSTAHPATAIVLDNLGDAWSALGDHEKAVSYYEESLKMKRSIYGEDTTHPSIARSLKSLAIALMELGDLERGLSYIVQALEM</sequence>
<dbReference type="Gene3D" id="1.25.40.10">
    <property type="entry name" value="Tetratricopeptide repeat domain"/>
    <property type="match status" value="3"/>
</dbReference>
<dbReference type="PANTHER" id="PTHR19959">
    <property type="entry name" value="KINESIN LIGHT CHAIN"/>
    <property type="match status" value="1"/>
</dbReference>
<protein>
    <submittedName>
        <fullName evidence="6">Uncharacterized protein LOC118408350 isoform X1</fullName>
    </submittedName>
</protein>
<evidence type="ECO:0000313" key="5">
    <source>
        <dbReference type="Proteomes" id="UP000001554"/>
    </source>
</evidence>
<dbReference type="Pfam" id="PF13374">
    <property type="entry name" value="TPR_10"/>
    <property type="match status" value="1"/>
</dbReference>
<dbReference type="SMART" id="SM00028">
    <property type="entry name" value="TPR"/>
    <property type="match status" value="10"/>
</dbReference>
<dbReference type="OrthoDB" id="5142960at2759"/>
<evidence type="ECO:0000259" key="4">
    <source>
        <dbReference type="Pfam" id="PF03445"/>
    </source>
</evidence>
<evidence type="ECO:0000313" key="6">
    <source>
        <dbReference type="RefSeq" id="XP_035664948.1"/>
    </source>
</evidence>
<dbReference type="GeneID" id="118408350"/>
<dbReference type="OMA" id="RYHEQAR"/>
<name>A0A9J7KLE6_BRAFL</name>
<evidence type="ECO:0000256" key="3">
    <source>
        <dbReference type="SAM" id="SignalP"/>
    </source>
</evidence>
<feature type="chain" id="PRO_5039890901" evidence="3">
    <location>
        <begin position="17"/>
        <end position="1079"/>
    </location>
</feature>
<dbReference type="InterPro" id="IPR011990">
    <property type="entry name" value="TPR-like_helical_dom_sf"/>
</dbReference>
<evidence type="ECO:0000256" key="2">
    <source>
        <dbReference type="SAM" id="MobiDB-lite"/>
    </source>
</evidence>
<gene>
    <name evidence="6" type="primary">LOC118408350</name>
</gene>
<feature type="domain" description="Protein-PII uridylyltransferase N-terminal" evidence="4">
    <location>
        <begin position="242"/>
        <end position="327"/>
    </location>
</feature>
<feature type="region of interest" description="Disordered" evidence="2">
    <location>
        <begin position="56"/>
        <end position="76"/>
    </location>
</feature>
<keyword evidence="1" id="KW-0802">TPR repeat</keyword>
<keyword evidence="3" id="KW-0732">Signal</keyword>
<dbReference type="PANTHER" id="PTHR19959:SF119">
    <property type="entry name" value="FUNGAL LIPASE-LIKE DOMAIN-CONTAINING PROTEIN"/>
    <property type="match status" value="1"/>
</dbReference>
<dbReference type="InterPro" id="IPR005105">
    <property type="entry name" value="GlnD_Uridyltrans_N"/>
</dbReference>
<organism evidence="5 6">
    <name type="scientific">Branchiostoma floridae</name>
    <name type="common">Florida lancelet</name>
    <name type="synonym">Amphioxus</name>
    <dbReference type="NCBI Taxonomy" id="7739"/>
    <lineage>
        <taxon>Eukaryota</taxon>
        <taxon>Metazoa</taxon>
        <taxon>Chordata</taxon>
        <taxon>Cephalochordata</taxon>
        <taxon>Leptocardii</taxon>
        <taxon>Amphioxiformes</taxon>
        <taxon>Branchiostomatidae</taxon>
        <taxon>Branchiostoma</taxon>
    </lineage>
</organism>
<dbReference type="InterPro" id="IPR019734">
    <property type="entry name" value="TPR_rpt"/>
</dbReference>
<feature type="repeat" description="TPR" evidence="1">
    <location>
        <begin position="744"/>
        <end position="777"/>
    </location>
</feature>
<proteinExistence type="predicted"/>
<feature type="repeat" description="TPR" evidence="1">
    <location>
        <begin position="876"/>
        <end position="909"/>
    </location>
</feature>
<reference evidence="6" key="1">
    <citation type="submission" date="2025-08" db="UniProtKB">
        <authorList>
            <consortium name="RefSeq"/>
        </authorList>
    </citation>
    <scope>IDENTIFICATION</scope>
    <source>
        <strain evidence="6">S238N-H82</strain>
        <tissue evidence="6">Testes</tissue>
    </source>
</reference>
<dbReference type="Pfam" id="PF13432">
    <property type="entry name" value="TPR_16"/>
    <property type="match status" value="1"/>
</dbReference>
<feature type="signal peptide" evidence="3">
    <location>
        <begin position="1"/>
        <end position="16"/>
    </location>
</feature>
<feature type="repeat" description="TPR" evidence="1">
    <location>
        <begin position="832"/>
        <end position="865"/>
    </location>
</feature>
<dbReference type="AlphaFoldDB" id="A0A9J7KLE6"/>
<dbReference type="PROSITE" id="PS50293">
    <property type="entry name" value="TPR_REGION"/>
    <property type="match status" value="1"/>
</dbReference>
<dbReference type="Proteomes" id="UP000001554">
    <property type="component" value="Unplaced"/>
</dbReference>
<dbReference type="Pfam" id="PF13424">
    <property type="entry name" value="TPR_12"/>
    <property type="match status" value="4"/>
</dbReference>
<feature type="repeat" description="TPR" evidence="1">
    <location>
        <begin position="1006"/>
        <end position="1039"/>
    </location>
</feature>
<accession>A0A9J7KLE6</accession>